<dbReference type="AlphaFoldDB" id="A0A2T1FAA6"/>
<proteinExistence type="predicted"/>
<sequence>MIPAKFSLEQSQIDFLERFQTLGFKDKSSLVRLALDKLHQEIERQQLEQSARLYAEVYAADEELQQLTDAALGDWPT</sequence>
<dbReference type="OrthoDB" id="578456at2"/>
<keyword evidence="2" id="KW-1185">Reference proteome</keyword>
<protein>
    <recommendedName>
        <fullName evidence="3">CopG family transcriptional regulator</fullName>
    </recommendedName>
</protein>
<comment type="caution">
    <text evidence="1">The sequence shown here is derived from an EMBL/GenBank/DDBJ whole genome shotgun (WGS) entry which is preliminary data.</text>
</comment>
<name>A0A2T1FAA6_9CYAN</name>
<gene>
    <name evidence="1" type="ORF">C7B77_27105</name>
</gene>
<dbReference type="EMBL" id="PVWO01000609">
    <property type="protein sequence ID" value="PSB41858.1"/>
    <property type="molecule type" value="Genomic_DNA"/>
</dbReference>
<evidence type="ECO:0000313" key="2">
    <source>
        <dbReference type="Proteomes" id="UP000238937"/>
    </source>
</evidence>
<dbReference type="Proteomes" id="UP000238937">
    <property type="component" value="Unassembled WGS sequence"/>
</dbReference>
<evidence type="ECO:0000313" key="1">
    <source>
        <dbReference type="EMBL" id="PSB41858.1"/>
    </source>
</evidence>
<dbReference type="RefSeq" id="WP_106312366.1">
    <property type="nucleotide sequence ID" value="NZ_PVWO01000609.1"/>
</dbReference>
<organism evidence="1 2">
    <name type="scientific">Chamaesiphon polymorphus CCALA 037</name>
    <dbReference type="NCBI Taxonomy" id="2107692"/>
    <lineage>
        <taxon>Bacteria</taxon>
        <taxon>Bacillati</taxon>
        <taxon>Cyanobacteriota</taxon>
        <taxon>Cyanophyceae</taxon>
        <taxon>Gomontiellales</taxon>
        <taxon>Chamaesiphonaceae</taxon>
        <taxon>Chamaesiphon</taxon>
    </lineage>
</organism>
<evidence type="ECO:0008006" key="3">
    <source>
        <dbReference type="Google" id="ProtNLM"/>
    </source>
</evidence>
<reference evidence="1 2" key="1">
    <citation type="submission" date="2018-03" db="EMBL/GenBank/DDBJ databases">
        <title>The ancient ancestry and fast evolution of plastids.</title>
        <authorList>
            <person name="Moore K.R."/>
            <person name="Magnabosco C."/>
            <person name="Momper L."/>
            <person name="Gold D.A."/>
            <person name="Bosak T."/>
            <person name="Fournier G.P."/>
        </authorList>
    </citation>
    <scope>NUCLEOTIDE SEQUENCE [LARGE SCALE GENOMIC DNA]</scope>
    <source>
        <strain evidence="1 2">CCALA 037</strain>
    </source>
</reference>
<accession>A0A2T1FAA6</accession>